<comment type="caution">
    <text evidence="3">The sequence shown here is derived from an EMBL/GenBank/DDBJ whole genome shotgun (WGS) entry which is preliminary data.</text>
</comment>
<keyword evidence="3" id="KW-0255">Endonuclease</keyword>
<dbReference type="InterPro" id="IPR007560">
    <property type="entry name" value="Restrct_endonuc_IV_Mrr"/>
</dbReference>
<evidence type="ECO:0000313" key="4">
    <source>
        <dbReference type="Proteomes" id="UP000711047"/>
    </source>
</evidence>
<keyword evidence="1" id="KW-0812">Transmembrane</keyword>
<reference evidence="3 4" key="1">
    <citation type="submission" date="2020-05" db="EMBL/GenBank/DDBJ databases">
        <title>Paenibacillus glebae, sp. nov., Paenibacillus humi sp. nov., Paenibacillus pedi sp. nov., Paenibacillus terrestris sp. nov. and Paenibacillus terricola sp. nov., isolated from a forest top soil sample.</title>
        <authorList>
            <person name="Qi S."/>
            <person name="Carlier A."/>
            <person name="Cnockaert M."/>
            <person name="Vandamme P."/>
        </authorList>
    </citation>
    <scope>NUCLEOTIDE SEQUENCE [LARGE SCALE GENOMIC DNA]</scope>
    <source>
        <strain evidence="3 4">LMG 29502</strain>
    </source>
</reference>
<dbReference type="GO" id="GO:0004519">
    <property type="term" value="F:endonuclease activity"/>
    <property type="evidence" value="ECO:0007669"/>
    <property type="project" value="UniProtKB-KW"/>
</dbReference>
<proteinExistence type="predicted"/>
<dbReference type="Proteomes" id="UP000711047">
    <property type="component" value="Unassembled WGS sequence"/>
</dbReference>
<feature type="transmembrane region" description="Helical" evidence="1">
    <location>
        <begin position="12"/>
        <end position="33"/>
    </location>
</feature>
<protein>
    <submittedName>
        <fullName evidence="3">Restriction endonuclease</fullName>
    </submittedName>
</protein>
<evidence type="ECO:0000256" key="1">
    <source>
        <dbReference type="SAM" id="Phobius"/>
    </source>
</evidence>
<dbReference type="Pfam" id="PF04471">
    <property type="entry name" value="Mrr_cat"/>
    <property type="match status" value="1"/>
</dbReference>
<organism evidence="3 4">
    <name type="scientific">Paenibacillus tritici</name>
    <dbReference type="NCBI Taxonomy" id="1873425"/>
    <lineage>
        <taxon>Bacteria</taxon>
        <taxon>Bacillati</taxon>
        <taxon>Bacillota</taxon>
        <taxon>Bacilli</taxon>
        <taxon>Bacillales</taxon>
        <taxon>Paenibacillaceae</taxon>
        <taxon>Paenibacillus</taxon>
    </lineage>
</organism>
<dbReference type="EMBL" id="JABMKX010000008">
    <property type="protein sequence ID" value="NQX46948.1"/>
    <property type="molecule type" value="Genomic_DNA"/>
</dbReference>
<name>A0ABX2DQK7_9BACL</name>
<gene>
    <name evidence="3" type="ORF">HQN87_16540</name>
</gene>
<keyword evidence="3" id="KW-0378">Hydrolase</keyword>
<feature type="transmembrane region" description="Helical" evidence="1">
    <location>
        <begin position="140"/>
        <end position="162"/>
    </location>
</feature>
<sequence>MLKTFLEWSKKNLSNIFSIVGIALTIYFGAFYVPGYLAEMRAEKVNAINEAIIQDIQELIYNRENITATEIDTLIKAKEIKYNISYPFTTNELLIQISGRFIENKFIPLEQRKELFDKVDALRKTIKEPQPIKKEEANSLVMKVLSTIISILSIIIAALGLNSTFFKAKKDRENQIEQDIEKREEEIQSSIMNAFAFELVVKNALNGYDFEYNIWGSDQGIDFKLNVGGVEYVIVCKYYKRAISIVDVRKILETANLTQLKTILVTNNSLTKSANQHIEEYNSKNIIKLYVIQGETEKDIKKQIAAIVDN</sequence>
<evidence type="ECO:0000313" key="3">
    <source>
        <dbReference type="EMBL" id="NQX46948.1"/>
    </source>
</evidence>
<keyword evidence="4" id="KW-1185">Reference proteome</keyword>
<feature type="domain" description="Restriction endonuclease type IV Mrr" evidence="2">
    <location>
        <begin position="192"/>
        <end position="282"/>
    </location>
</feature>
<accession>A0ABX2DQK7</accession>
<dbReference type="SUPFAM" id="SSF52980">
    <property type="entry name" value="Restriction endonuclease-like"/>
    <property type="match status" value="1"/>
</dbReference>
<dbReference type="InterPro" id="IPR011335">
    <property type="entry name" value="Restrct_endonuc-II-like"/>
</dbReference>
<keyword evidence="1" id="KW-0472">Membrane</keyword>
<keyword evidence="3" id="KW-0540">Nuclease</keyword>
<dbReference type="RefSeq" id="WP_173135590.1">
    <property type="nucleotide sequence ID" value="NZ_JABMKX010000008.1"/>
</dbReference>
<keyword evidence="1" id="KW-1133">Transmembrane helix</keyword>
<evidence type="ECO:0000259" key="2">
    <source>
        <dbReference type="Pfam" id="PF04471"/>
    </source>
</evidence>